<evidence type="ECO:0000259" key="1">
    <source>
        <dbReference type="PROSITE" id="PS50001"/>
    </source>
</evidence>
<dbReference type="InterPro" id="IPR000980">
    <property type="entry name" value="SH2"/>
</dbReference>
<reference evidence="2 3" key="1">
    <citation type="submission" date="2018-08" db="EMBL/GenBank/DDBJ databases">
        <title>Comparative genomics of wild bee and flower associated Lactobacillus reveals potential adaptation to the bee host.</title>
        <authorList>
            <person name="Vuong H.Q."/>
            <person name="Mcfrederick Q.S."/>
        </authorList>
    </citation>
    <scope>NUCLEOTIDE SEQUENCE [LARGE SCALE GENOMIC DNA]</scope>
    <source>
        <strain evidence="2 3">HV_13</strain>
    </source>
</reference>
<dbReference type="EMBL" id="QUAV01000001">
    <property type="protein sequence ID" value="TPR26260.1"/>
    <property type="molecule type" value="Genomic_DNA"/>
</dbReference>
<proteinExistence type="predicted"/>
<name>A0ABY2YZ88_9LACO</name>
<accession>A0ABY2YZ88</accession>
<comment type="caution">
    <text evidence="2">The sequence shown here is derived from an EMBL/GenBank/DDBJ whole genome shotgun (WGS) entry which is preliminary data.</text>
</comment>
<feature type="domain" description="SH2" evidence="1">
    <location>
        <begin position="111"/>
        <end position="208"/>
    </location>
</feature>
<sequence>MENQEEINLKSFFYKLSSVNVGFNVYKSNNPHRICIEHLICSNCKSFWETGNKECYFCGTPNYHLFTCLECHKQSSITSSGKKCPYCGANGTLRQLCLNKNCPTNNENNEYLYNKVRNKSKSKSGAIFQGDGGFYIRQNSCKKCGSRFNEYSFAEINVVLNKNEATENYNNVFNVYIEREDSECPAKFYYTDNKQFDSIQNLLKYILD</sequence>
<organism evidence="2 3">
    <name type="scientific">Apilactobacillus micheneri</name>
    <dbReference type="NCBI Taxonomy" id="1899430"/>
    <lineage>
        <taxon>Bacteria</taxon>
        <taxon>Bacillati</taxon>
        <taxon>Bacillota</taxon>
        <taxon>Bacilli</taxon>
        <taxon>Lactobacillales</taxon>
        <taxon>Lactobacillaceae</taxon>
        <taxon>Apilactobacillus</taxon>
    </lineage>
</organism>
<gene>
    <name evidence="2" type="ORF">DY114_00755</name>
</gene>
<evidence type="ECO:0000313" key="3">
    <source>
        <dbReference type="Proteomes" id="UP000777560"/>
    </source>
</evidence>
<protein>
    <recommendedName>
        <fullName evidence="1">SH2 domain-containing protein</fullName>
    </recommendedName>
</protein>
<dbReference type="PROSITE" id="PS50001">
    <property type="entry name" value="SH2"/>
    <property type="match status" value="1"/>
</dbReference>
<dbReference type="Proteomes" id="UP000777560">
    <property type="component" value="Unassembled WGS sequence"/>
</dbReference>
<dbReference type="RefSeq" id="WP_140925725.1">
    <property type="nucleotide sequence ID" value="NZ_QUAU01000001.1"/>
</dbReference>
<keyword evidence="3" id="KW-1185">Reference proteome</keyword>
<evidence type="ECO:0000313" key="2">
    <source>
        <dbReference type="EMBL" id="TPR26260.1"/>
    </source>
</evidence>